<evidence type="ECO:0000313" key="14">
    <source>
        <dbReference type="Proteomes" id="UP000475325"/>
    </source>
</evidence>
<dbReference type="InterPro" id="IPR002867">
    <property type="entry name" value="IBR_dom"/>
</dbReference>
<keyword evidence="7" id="KW-0833">Ubl conjugation pathway</keyword>
<reference evidence="13 14" key="1">
    <citation type="submission" date="2019-06" db="EMBL/GenBank/DDBJ databases">
        <authorList>
            <person name="Palmer J.M."/>
        </authorList>
    </citation>
    <scope>NUCLEOTIDE SEQUENCE [LARGE SCALE GENOMIC DNA]</scope>
    <source>
        <strain evidence="13 14">TWF102</strain>
    </source>
</reference>
<feature type="domain" description="RING-type" evidence="11">
    <location>
        <begin position="217"/>
        <end position="262"/>
    </location>
</feature>
<dbReference type="InterPro" id="IPR017907">
    <property type="entry name" value="Znf_RING_CS"/>
</dbReference>
<dbReference type="GO" id="GO:0061630">
    <property type="term" value="F:ubiquitin protein ligase activity"/>
    <property type="evidence" value="ECO:0007669"/>
    <property type="project" value="UniProtKB-EC"/>
</dbReference>
<evidence type="ECO:0000256" key="4">
    <source>
        <dbReference type="ARBA" id="ARBA00022723"/>
    </source>
</evidence>
<dbReference type="PROSITE" id="PS51873">
    <property type="entry name" value="TRIAD"/>
    <property type="match status" value="1"/>
</dbReference>
<evidence type="ECO:0000256" key="6">
    <source>
        <dbReference type="ARBA" id="ARBA00022771"/>
    </source>
</evidence>
<feature type="region of interest" description="Disordered" evidence="10">
    <location>
        <begin position="158"/>
        <end position="193"/>
    </location>
</feature>
<evidence type="ECO:0000256" key="3">
    <source>
        <dbReference type="ARBA" id="ARBA00022679"/>
    </source>
</evidence>
<evidence type="ECO:0000256" key="9">
    <source>
        <dbReference type="PROSITE-ProRule" id="PRU00175"/>
    </source>
</evidence>
<accession>A0A7C8JA65</accession>
<gene>
    <name evidence="13" type="ORF">TWF102_001791</name>
</gene>
<name>A0A7C8JA65_ORBOL</name>
<dbReference type="EMBL" id="WIQW01000013">
    <property type="protein sequence ID" value="KAF3105886.1"/>
    <property type="molecule type" value="Genomic_DNA"/>
</dbReference>
<dbReference type="Gene3D" id="1.20.120.1750">
    <property type="match status" value="1"/>
</dbReference>
<feature type="compositionally biased region" description="Polar residues" evidence="10">
    <location>
        <begin position="158"/>
        <end position="178"/>
    </location>
</feature>
<evidence type="ECO:0000259" key="11">
    <source>
        <dbReference type="PROSITE" id="PS50089"/>
    </source>
</evidence>
<sequence>MATAGPSRSRLPIHTRNPEPSNSTAGYEVNDDLLIALALQLEELDIEVDNRKGKEKAGKMADRHAALQDYKDILLSMSQFHADQRMAKSIADAVLQDSATIAEFQALEAIAVRDREQALRMANTMDATPQTAPRSTAAATSSRSRALVMRGGDDYTSNYDLESMTGSTEYGDQTTLNSEYDDDDELESNAGTTSTYRRPYVRESSMKYFNAGPRVQCSICSDSVLQDQSTKCNPCNHIYCRNCLRTYVFRAMKDESLYPLKCCKVEIPGNVIARILSAAEYEKYQEAAVEYSSSDRMYCPNKKCLQFIPPESINKAGNFAFCKHCSTVACTKCKEKWHTGTCRVDHELQAVINTAGQQGWKQCFKCKRMVELKSGCHHITCHCKAEFCYICGAEWKTCTCPVFEERRLYEDAAARVDQAAVRPLAPGFRMNMINQVQQQIINNNGACQHPGGFVRESQPKPYGHRCEICDNRHWKYILACRSCGIEICEECRRFRA</sequence>
<dbReference type="InterPro" id="IPR031127">
    <property type="entry name" value="E3_UB_ligase_RBR"/>
</dbReference>
<dbReference type="GO" id="GO:0016567">
    <property type="term" value="P:protein ubiquitination"/>
    <property type="evidence" value="ECO:0007669"/>
    <property type="project" value="InterPro"/>
</dbReference>
<keyword evidence="4" id="KW-0479">Metal-binding</keyword>
<evidence type="ECO:0000313" key="13">
    <source>
        <dbReference type="EMBL" id="KAF3105886.1"/>
    </source>
</evidence>
<dbReference type="EC" id="2.3.2.31" evidence="2"/>
<keyword evidence="6 9" id="KW-0863">Zinc-finger</keyword>
<keyword evidence="5" id="KW-0677">Repeat</keyword>
<dbReference type="PROSITE" id="PS50089">
    <property type="entry name" value="ZF_RING_2"/>
    <property type="match status" value="1"/>
</dbReference>
<dbReference type="InterPro" id="IPR001841">
    <property type="entry name" value="Znf_RING"/>
</dbReference>
<dbReference type="PROSITE" id="PS00518">
    <property type="entry name" value="ZF_RING_1"/>
    <property type="match status" value="1"/>
</dbReference>
<evidence type="ECO:0000256" key="8">
    <source>
        <dbReference type="ARBA" id="ARBA00022833"/>
    </source>
</evidence>
<dbReference type="Proteomes" id="UP000475325">
    <property type="component" value="Unassembled WGS sequence"/>
</dbReference>
<dbReference type="SMART" id="SM00647">
    <property type="entry name" value="IBR"/>
    <property type="match status" value="2"/>
</dbReference>
<feature type="region of interest" description="Disordered" evidence="10">
    <location>
        <begin position="1"/>
        <end position="26"/>
    </location>
</feature>
<protein>
    <recommendedName>
        <fullName evidence="2">RBR-type E3 ubiquitin transferase</fullName>
        <ecNumber evidence="2">2.3.2.31</ecNumber>
    </recommendedName>
</protein>
<comment type="caution">
    <text evidence="13">The sequence shown here is derived from an EMBL/GenBank/DDBJ whole genome shotgun (WGS) entry which is preliminary data.</text>
</comment>
<evidence type="ECO:0000256" key="5">
    <source>
        <dbReference type="ARBA" id="ARBA00022737"/>
    </source>
</evidence>
<feature type="compositionally biased region" description="Low complexity" evidence="10">
    <location>
        <begin position="127"/>
        <end position="145"/>
    </location>
</feature>
<evidence type="ECO:0000256" key="10">
    <source>
        <dbReference type="SAM" id="MobiDB-lite"/>
    </source>
</evidence>
<keyword evidence="3" id="KW-0808">Transferase</keyword>
<feature type="region of interest" description="Disordered" evidence="10">
    <location>
        <begin position="126"/>
        <end position="145"/>
    </location>
</feature>
<evidence type="ECO:0000256" key="1">
    <source>
        <dbReference type="ARBA" id="ARBA00001798"/>
    </source>
</evidence>
<dbReference type="GO" id="GO:0008270">
    <property type="term" value="F:zinc ion binding"/>
    <property type="evidence" value="ECO:0007669"/>
    <property type="project" value="UniProtKB-KW"/>
</dbReference>
<dbReference type="InterPro" id="IPR044066">
    <property type="entry name" value="TRIAD_supradom"/>
</dbReference>
<comment type="catalytic activity">
    <reaction evidence="1">
        <text>[E2 ubiquitin-conjugating enzyme]-S-ubiquitinyl-L-cysteine + [acceptor protein]-L-lysine = [E2 ubiquitin-conjugating enzyme]-L-cysteine + [acceptor protein]-N(6)-ubiquitinyl-L-lysine.</text>
        <dbReference type="EC" id="2.3.2.31"/>
    </reaction>
</comment>
<dbReference type="CDD" id="cd22584">
    <property type="entry name" value="Rcat_RBR_unk"/>
    <property type="match status" value="1"/>
</dbReference>
<organism evidence="13 14">
    <name type="scientific">Orbilia oligospora</name>
    <name type="common">Nematode-trapping fungus</name>
    <name type="synonym">Arthrobotrys oligospora</name>
    <dbReference type="NCBI Taxonomy" id="2813651"/>
    <lineage>
        <taxon>Eukaryota</taxon>
        <taxon>Fungi</taxon>
        <taxon>Dikarya</taxon>
        <taxon>Ascomycota</taxon>
        <taxon>Pezizomycotina</taxon>
        <taxon>Orbiliomycetes</taxon>
        <taxon>Orbiliales</taxon>
        <taxon>Orbiliaceae</taxon>
        <taxon>Orbilia</taxon>
    </lineage>
</organism>
<dbReference type="PANTHER" id="PTHR11685">
    <property type="entry name" value="RBR FAMILY RING FINGER AND IBR DOMAIN-CONTAINING"/>
    <property type="match status" value="1"/>
</dbReference>
<dbReference type="Gene3D" id="3.30.40.10">
    <property type="entry name" value="Zinc/RING finger domain, C3HC4 (zinc finger)"/>
    <property type="match status" value="1"/>
</dbReference>
<feature type="domain" description="RING-type" evidence="12">
    <location>
        <begin position="213"/>
        <end position="409"/>
    </location>
</feature>
<evidence type="ECO:0000256" key="2">
    <source>
        <dbReference type="ARBA" id="ARBA00012251"/>
    </source>
</evidence>
<dbReference type="SUPFAM" id="SSF57850">
    <property type="entry name" value="RING/U-box"/>
    <property type="match status" value="2"/>
</dbReference>
<evidence type="ECO:0000259" key="12">
    <source>
        <dbReference type="PROSITE" id="PS51873"/>
    </source>
</evidence>
<dbReference type="AlphaFoldDB" id="A0A7C8JA65"/>
<dbReference type="Pfam" id="PF01485">
    <property type="entry name" value="IBR"/>
    <property type="match status" value="2"/>
</dbReference>
<proteinExistence type="predicted"/>
<keyword evidence="8" id="KW-0862">Zinc</keyword>
<evidence type="ECO:0000256" key="7">
    <source>
        <dbReference type="ARBA" id="ARBA00022786"/>
    </source>
</evidence>
<dbReference type="InterPro" id="IPR013083">
    <property type="entry name" value="Znf_RING/FYVE/PHD"/>
</dbReference>